<proteinExistence type="inferred from homology"/>
<keyword evidence="1" id="KW-0698">rRNA processing</keyword>
<keyword evidence="1 2" id="KW-0808">Transferase</keyword>
<feature type="site" description="Interaction with substrate rRNA" evidence="1">
    <location>
        <position position="3"/>
    </location>
</feature>
<feature type="active site" description="Proton acceptor" evidence="1">
    <location>
        <position position="166"/>
    </location>
</feature>
<reference evidence="2 3" key="1">
    <citation type="submission" date="2018-10" db="EMBL/GenBank/DDBJ databases">
        <title>Notoacmeibacter sp. M2BS9Y-3-1, whole genome shotgun sequence.</title>
        <authorList>
            <person name="Tuo L."/>
        </authorList>
    </citation>
    <scope>NUCLEOTIDE SEQUENCE [LARGE SCALE GENOMIC DNA]</scope>
    <source>
        <strain evidence="2 3">M2BS9Y-3-1</strain>
    </source>
</reference>
<dbReference type="SUPFAM" id="SSF53335">
    <property type="entry name" value="S-adenosyl-L-methionine-dependent methyltransferases"/>
    <property type="match status" value="1"/>
</dbReference>
<accession>A0A3L7JGQ2</accession>
<comment type="catalytic activity">
    <reaction evidence="1">
        <text>adenosine(2030) in 23S rRNA + S-adenosyl-L-methionine = N(6)-methyladenosine(2030) in 23S rRNA + S-adenosyl-L-homocysteine + H(+)</text>
        <dbReference type="Rhea" id="RHEA:43736"/>
        <dbReference type="Rhea" id="RHEA-COMP:10668"/>
        <dbReference type="Rhea" id="RHEA-COMP:10669"/>
        <dbReference type="ChEBI" id="CHEBI:15378"/>
        <dbReference type="ChEBI" id="CHEBI:57856"/>
        <dbReference type="ChEBI" id="CHEBI:59789"/>
        <dbReference type="ChEBI" id="CHEBI:74411"/>
        <dbReference type="ChEBI" id="CHEBI:74449"/>
        <dbReference type="EC" id="2.1.1.266"/>
    </reaction>
</comment>
<evidence type="ECO:0000313" key="3">
    <source>
        <dbReference type="Proteomes" id="UP000281094"/>
    </source>
</evidence>
<sequence length="279" mass="31012">MNYRHAFHAGNFADVLKHLVLSRCIEHLKRKEKAFRVIDTHAGIGQYDLSSDEAQRTGEWRNGIGRLMGQPIAPDAEALAAPFLQVVRGLNGNDTLETYPGSPMVTRSLLRPQDRLTAIELHPEDGQTLKARFAGDWQVRIIALDGWLALGAHVPPKEKRGLVLVDPPFEKPDEFDRMLEGLSKAVKRWRGGTFALWYPIKDRGAVHRFRQGLRDGAFGEGVDISLFIREPSGPARLDGCGMAVVNPPYTLEAEMALILPEVGRLLSEDGTARVSIETF</sequence>
<evidence type="ECO:0000256" key="1">
    <source>
        <dbReference type="HAMAP-Rule" id="MF_00934"/>
    </source>
</evidence>
<feature type="binding site" evidence="1">
    <location>
        <position position="102"/>
    </location>
    <ligand>
        <name>S-adenosyl-L-methionine</name>
        <dbReference type="ChEBI" id="CHEBI:59789"/>
    </ligand>
</feature>
<keyword evidence="1" id="KW-0694">RNA-binding</keyword>
<dbReference type="HAMAP" id="MF_00934">
    <property type="entry name" value="23SrRNA_methyltr_J"/>
    <property type="match status" value="1"/>
</dbReference>
<feature type="binding site" evidence="1">
    <location>
        <begin position="145"/>
        <end position="146"/>
    </location>
    <ligand>
        <name>S-adenosyl-L-methionine</name>
        <dbReference type="ChEBI" id="CHEBI:59789"/>
    </ligand>
</feature>
<feature type="binding site" evidence="1">
    <location>
        <position position="18"/>
    </location>
    <ligand>
        <name>S-adenosyl-L-methionine</name>
        <dbReference type="ChEBI" id="CHEBI:59789"/>
    </ligand>
</feature>
<comment type="similarity">
    <text evidence="1">Belongs to the RlmJ family.</text>
</comment>
<dbReference type="InterPro" id="IPR007473">
    <property type="entry name" value="RlmJ"/>
</dbReference>
<dbReference type="Pfam" id="PF04378">
    <property type="entry name" value="RsmJ"/>
    <property type="match status" value="1"/>
</dbReference>
<comment type="function">
    <text evidence="1">Specifically methylates the adenine in position 2030 of 23S rRNA.</text>
</comment>
<dbReference type="PANTHER" id="PTHR37426:SF1">
    <property type="entry name" value="RIBOSOMAL RNA LARGE SUBUNIT METHYLTRANSFERASE J"/>
    <property type="match status" value="1"/>
</dbReference>
<feature type="binding site" evidence="1">
    <location>
        <position position="120"/>
    </location>
    <ligand>
        <name>S-adenosyl-L-methionine</name>
        <dbReference type="ChEBI" id="CHEBI:59789"/>
    </ligand>
</feature>
<name>A0A3L7JGQ2_9HYPH</name>
<dbReference type="RefSeq" id="WP_121644627.1">
    <property type="nucleotide sequence ID" value="NZ_RCWN01000001.1"/>
</dbReference>
<dbReference type="GO" id="GO:0036307">
    <property type="term" value="F:23S rRNA (adenine(2030)-N(6))-methyltransferase activity"/>
    <property type="evidence" value="ECO:0007669"/>
    <property type="project" value="UniProtKB-UniRule"/>
</dbReference>
<comment type="subunit">
    <text evidence="1">Monomer.</text>
</comment>
<dbReference type="GO" id="GO:0070475">
    <property type="term" value="P:rRNA base methylation"/>
    <property type="evidence" value="ECO:0007669"/>
    <property type="project" value="UniProtKB-UniRule"/>
</dbReference>
<evidence type="ECO:0000313" key="2">
    <source>
        <dbReference type="EMBL" id="RLQ87662.1"/>
    </source>
</evidence>
<dbReference type="Gene3D" id="3.40.50.150">
    <property type="entry name" value="Vaccinia Virus protein VP39"/>
    <property type="match status" value="1"/>
</dbReference>
<dbReference type="GO" id="GO:0003723">
    <property type="term" value="F:RNA binding"/>
    <property type="evidence" value="ECO:0007669"/>
    <property type="project" value="UniProtKB-UniRule"/>
</dbReference>
<dbReference type="Proteomes" id="UP000281094">
    <property type="component" value="Unassembled WGS sequence"/>
</dbReference>
<dbReference type="EC" id="2.1.1.266" evidence="1"/>
<dbReference type="GO" id="GO:0005829">
    <property type="term" value="C:cytosol"/>
    <property type="evidence" value="ECO:0007669"/>
    <property type="project" value="TreeGrafter"/>
</dbReference>
<comment type="caution">
    <text evidence="2">The sequence shown here is derived from an EMBL/GenBank/DDBJ whole genome shotgun (WGS) entry which is preliminary data.</text>
</comment>
<dbReference type="AlphaFoldDB" id="A0A3L7JGQ2"/>
<feature type="binding site" evidence="1">
    <location>
        <position position="166"/>
    </location>
    <ligand>
        <name>S-adenosyl-L-methionine</name>
        <dbReference type="ChEBI" id="CHEBI:59789"/>
    </ligand>
</feature>
<dbReference type="PANTHER" id="PTHR37426">
    <property type="entry name" value="RIBOSOMAL RNA LARGE SUBUNIT METHYLTRANSFERASE J"/>
    <property type="match status" value="1"/>
</dbReference>
<feature type="binding site" evidence="1">
    <location>
        <position position="41"/>
    </location>
    <ligand>
        <name>S-adenosyl-L-methionine</name>
        <dbReference type="ChEBI" id="CHEBI:59789"/>
    </ligand>
</feature>
<dbReference type="EMBL" id="RCWN01000001">
    <property type="protein sequence ID" value="RLQ87662.1"/>
    <property type="molecule type" value="Genomic_DNA"/>
</dbReference>
<keyword evidence="1 2" id="KW-0489">Methyltransferase</keyword>
<keyword evidence="1" id="KW-0949">S-adenosyl-L-methionine</keyword>
<organism evidence="2 3">
    <name type="scientific">Notoacmeibacter ruber</name>
    <dbReference type="NCBI Taxonomy" id="2670375"/>
    <lineage>
        <taxon>Bacteria</taxon>
        <taxon>Pseudomonadati</taxon>
        <taxon>Pseudomonadota</taxon>
        <taxon>Alphaproteobacteria</taxon>
        <taxon>Hyphomicrobiales</taxon>
        <taxon>Notoacmeibacteraceae</taxon>
        <taxon>Notoacmeibacter</taxon>
    </lineage>
</organism>
<gene>
    <name evidence="1" type="primary">rlmJ</name>
    <name evidence="2" type="ORF">D8780_05025</name>
</gene>
<protein>
    <recommendedName>
        <fullName evidence="1">Ribosomal RNA large subunit methyltransferase J</fullName>
        <ecNumber evidence="1">2.1.1.266</ecNumber>
    </recommendedName>
    <alternativeName>
        <fullName evidence="1">23S rRNA (adenine(2030)-N6)-methyltransferase</fullName>
    </alternativeName>
    <alternativeName>
        <fullName evidence="1">23S rRNA m6A2030 methyltransferase</fullName>
    </alternativeName>
</protein>
<dbReference type="InterPro" id="IPR029063">
    <property type="entry name" value="SAM-dependent_MTases_sf"/>
</dbReference>
<keyword evidence="3" id="KW-1185">Reference proteome</keyword>